<evidence type="ECO:0000313" key="2">
    <source>
        <dbReference type="Proteomes" id="UP000246303"/>
    </source>
</evidence>
<accession>A0A2V3DMQ7</accession>
<name>A0A2V3DMQ7_9MICC</name>
<keyword evidence="2" id="KW-1185">Reference proteome</keyword>
<sequence length="100" mass="11187">MSLTGKHRGEMVLVAHARLLLAQGRDVVAMIDDQDAIKLAEKAGIDTFTTVEFFQECVQRNFITTKAELKQLYGFVCTQDDGLLPFARRELVHEFTSPSG</sequence>
<dbReference type="AlphaFoldDB" id="A0A2V3DMQ7"/>
<evidence type="ECO:0000313" key="1">
    <source>
        <dbReference type="EMBL" id="PXA64200.1"/>
    </source>
</evidence>
<gene>
    <name evidence="1" type="ORF">CVS29_16375</name>
</gene>
<dbReference type="Proteomes" id="UP000246303">
    <property type="component" value="Unassembled WGS sequence"/>
</dbReference>
<comment type="caution">
    <text evidence="1">The sequence shown here is derived from an EMBL/GenBank/DDBJ whole genome shotgun (WGS) entry which is preliminary data.</text>
</comment>
<protein>
    <submittedName>
        <fullName evidence="1">Uncharacterized protein</fullName>
    </submittedName>
</protein>
<organism evidence="1 2">
    <name type="scientific">Arthrobacter psychrochitiniphilus</name>
    <dbReference type="NCBI Taxonomy" id="291045"/>
    <lineage>
        <taxon>Bacteria</taxon>
        <taxon>Bacillati</taxon>
        <taxon>Actinomycetota</taxon>
        <taxon>Actinomycetes</taxon>
        <taxon>Micrococcales</taxon>
        <taxon>Micrococcaceae</taxon>
        <taxon>Arthrobacter</taxon>
    </lineage>
</organism>
<dbReference type="EMBL" id="QHLZ01000014">
    <property type="protein sequence ID" value="PXA64200.1"/>
    <property type="molecule type" value="Genomic_DNA"/>
</dbReference>
<proteinExistence type="predicted"/>
<reference evidence="1 2" key="1">
    <citation type="submission" date="2018-05" db="EMBL/GenBank/DDBJ databases">
        <title>Genetic diversity of glacier-inhabiting Cryobacterium bacteria in China and description of Cryobacterium mengkeensis sp. nov. and Arthrobacter glacialis sp. nov.</title>
        <authorList>
            <person name="Liu Q."/>
            <person name="Xin Y.-H."/>
        </authorList>
    </citation>
    <scope>NUCLEOTIDE SEQUENCE [LARGE SCALE GENOMIC DNA]</scope>
    <source>
        <strain evidence="1 2">GP3</strain>
    </source>
</reference>